<feature type="region of interest" description="Disordered" evidence="1">
    <location>
        <begin position="50"/>
        <end position="73"/>
    </location>
</feature>
<keyword evidence="3" id="KW-1185">Reference proteome</keyword>
<dbReference type="EMBL" id="BMWG01000004">
    <property type="protein sequence ID" value="GGZ26602.1"/>
    <property type="molecule type" value="Genomic_DNA"/>
</dbReference>
<reference evidence="2" key="1">
    <citation type="journal article" date="2014" name="Int. J. Syst. Evol. Microbiol.">
        <title>Complete genome sequence of Corynebacterium casei LMG S-19264T (=DSM 44701T), isolated from a smear-ripened cheese.</title>
        <authorList>
            <consortium name="US DOE Joint Genome Institute (JGI-PGF)"/>
            <person name="Walter F."/>
            <person name="Albersmeier A."/>
            <person name="Kalinowski J."/>
            <person name="Ruckert C."/>
        </authorList>
    </citation>
    <scope>NUCLEOTIDE SEQUENCE</scope>
    <source>
        <strain evidence="2">JCM 4988</strain>
    </source>
</reference>
<accession>A0A918UQ70</accession>
<evidence type="ECO:0000256" key="1">
    <source>
        <dbReference type="SAM" id="MobiDB-lite"/>
    </source>
</evidence>
<evidence type="ECO:0000313" key="3">
    <source>
        <dbReference type="Proteomes" id="UP000630936"/>
    </source>
</evidence>
<gene>
    <name evidence="2" type="ORF">GCM10010387_19910</name>
</gene>
<protein>
    <submittedName>
        <fullName evidence="2">Uncharacterized protein</fullName>
    </submittedName>
</protein>
<sequence length="73" mass="8027">MRARLRTFPGVRGDKHSTEIAASAGRQISVERNQEFRCWRSTRSRVSLSARGLPGGVPQLPCPHGDTDPIADL</sequence>
<proteinExistence type="predicted"/>
<organism evidence="2 3">
    <name type="scientific">Streptomyces inusitatus</name>
    <dbReference type="NCBI Taxonomy" id="68221"/>
    <lineage>
        <taxon>Bacteria</taxon>
        <taxon>Bacillati</taxon>
        <taxon>Actinomycetota</taxon>
        <taxon>Actinomycetes</taxon>
        <taxon>Kitasatosporales</taxon>
        <taxon>Streptomycetaceae</taxon>
        <taxon>Streptomyces</taxon>
    </lineage>
</organism>
<name>A0A918UQ70_9ACTN</name>
<dbReference type="Proteomes" id="UP000630936">
    <property type="component" value="Unassembled WGS sequence"/>
</dbReference>
<reference evidence="2" key="2">
    <citation type="submission" date="2020-09" db="EMBL/GenBank/DDBJ databases">
        <authorList>
            <person name="Sun Q."/>
            <person name="Ohkuma M."/>
        </authorList>
    </citation>
    <scope>NUCLEOTIDE SEQUENCE</scope>
    <source>
        <strain evidence="2">JCM 4988</strain>
    </source>
</reference>
<comment type="caution">
    <text evidence="2">The sequence shown here is derived from an EMBL/GenBank/DDBJ whole genome shotgun (WGS) entry which is preliminary data.</text>
</comment>
<dbReference type="AlphaFoldDB" id="A0A918UQ70"/>
<evidence type="ECO:0000313" key="2">
    <source>
        <dbReference type="EMBL" id="GGZ26602.1"/>
    </source>
</evidence>